<evidence type="ECO:0000313" key="4">
    <source>
        <dbReference type="EMBL" id="OHA84859.1"/>
    </source>
</evidence>
<feature type="domain" description="Beta-Casp" evidence="3">
    <location>
        <begin position="247"/>
        <end position="372"/>
    </location>
</feature>
<evidence type="ECO:0008006" key="6">
    <source>
        <dbReference type="Google" id="ProtNLM"/>
    </source>
</evidence>
<keyword evidence="1" id="KW-0378">Hydrolase</keyword>
<dbReference type="SUPFAM" id="SSF56281">
    <property type="entry name" value="Metallo-hydrolase/oxidoreductase"/>
    <property type="match status" value="1"/>
</dbReference>
<dbReference type="CDD" id="cd16295">
    <property type="entry name" value="TTHA0252-CPSF-like_MBL-fold"/>
    <property type="match status" value="1"/>
</dbReference>
<feature type="domain" description="Metallo-beta-lactamase" evidence="2">
    <location>
        <begin position="35"/>
        <end position="242"/>
    </location>
</feature>
<evidence type="ECO:0000256" key="1">
    <source>
        <dbReference type="ARBA" id="ARBA00022801"/>
    </source>
</evidence>
<dbReference type="Gene3D" id="3.40.50.10890">
    <property type="match status" value="1"/>
</dbReference>
<dbReference type="PANTHER" id="PTHR11203:SF37">
    <property type="entry name" value="INTEGRATOR COMPLEX SUBUNIT 11"/>
    <property type="match status" value="1"/>
</dbReference>
<dbReference type="GO" id="GO:0016787">
    <property type="term" value="F:hydrolase activity"/>
    <property type="evidence" value="ECO:0007669"/>
    <property type="project" value="UniProtKB-KW"/>
</dbReference>
<dbReference type="GO" id="GO:0004521">
    <property type="term" value="F:RNA endonuclease activity"/>
    <property type="evidence" value="ECO:0007669"/>
    <property type="project" value="TreeGrafter"/>
</dbReference>
<dbReference type="PANTHER" id="PTHR11203">
    <property type="entry name" value="CLEAVAGE AND POLYADENYLATION SPECIFICITY FACTOR FAMILY MEMBER"/>
    <property type="match status" value="1"/>
</dbReference>
<dbReference type="InterPro" id="IPR022712">
    <property type="entry name" value="Beta_Casp"/>
</dbReference>
<dbReference type="Pfam" id="PF07521">
    <property type="entry name" value="RMMBL"/>
    <property type="match status" value="1"/>
</dbReference>
<dbReference type="Pfam" id="PF16661">
    <property type="entry name" value="Lactamase_B_6"/>
    <property type="match status" value="1"/>
</dbReference>
<evidence type="ECO:0000313" key="5">
    <source>
        <dbReference type="Proteomes" id="UP000178168"/>
    </source>
</evidence>
<sequence length="459" mass="50504">MADKTTIGFYGASGMVTGSNFLVTLSGEGKPVKLMVDCGLFQCEKVCDEKNREPFLFDPREVDVLLVTHAHLDHVGRIPRLIKEGFSGAIYSTAPTKAMAELIMTDSMGVLRKEAQAEGKELLYGEDDVEHTMALWESVPYREPVELPGGVTAVFRDAGHILGSAMIELSRNGKTVVFSGDLGNSPAPLLHDTDTIERADYLIMESVYGDRDHEDKESRKHLLEDVIEDAVSRGGALVIPAFSIERTQEVLAEINDLVEHKKIPEIPVFVDSPLAIKVTEIYKKNTGYFNKETTATIKSGDDIFKFPRLHFTMKREESQAIAHVPNPKIIMAGSGMSNGGRVVEHHKRYLPDPKSTVLLVGFQAAGTPGRMLQEGAKEVMFGDDTVPVRAKVVTIHGYSAHKDASALFGFVEPVADTIKEVFLVHGEPKSAMFLAQRLRDYLGLSARVPQHGDVVDIDF</sequence>
<dbReference type="Pfam" id="PF10996">
    <property type="entry name" value="Beta-Casp"/>
    <property type="match status" value="1"/>
</dbReference>
<accession>A0A1G2SJQ6</accession>
<organism evidence="4 5">
    <name type="scientific">Candidatus Yonathbacteria bacterium RIFOXYD1_FULL_52_36</name>
    <dbReference type="NCBI Taxonomy" id="1802730"/>
    <lineage>
        <taxon>Bacteria</taxon>
        <taxon>Candidatus Yonathiibacteriota</taxon>
    </lineage>
</organism>
<dbReference type="InterPro" id="IPR050698">
    <property type="entry name" value="MBL"/>
</dbReference>
<evidence type="ECO:0000259" key="2">
    <source>
        <dbReference type="SMART" id="SM00849"/>
    </source>
</evidence>
<evidence type="ECO:0000259" key="3">
    <source>
        <dbReference type="SMART" id="SM01027"/>
    </source>
</evidence>
<reference evidence="4 5" key="1">
    <citation type="journal article" date="2016" name="Nat. Commun.">
        <title>Thousands of microbial genomes shed light on interconnected biogeochemical processes in an aquifer system.</title>
        <authorList>
            <person name="Anantharaman K."/>
            <person name="Brown C.T."/>
            <person name="Hug L.A."/>
            <person name="Sharon I."/>
            <person name="Castelle C.J."/>
            <person name="Probst A.J."/>
            <person name="Thomas B.C."/>
            <person name="Singh A."/>
            <person name="Wilkins M.J."/>
            <person name="Karaoz U."/>
            <person name="Brodie E.L."/>
            <person name="Williams K.H."/>
            <person name="Hubbard S.S."/>
            <person name="Banfield J.F."/>
        </authorList>
    </citation>
    <scope>NUCLEOTIDE SEQUENCE [LARGE SCALE GENOMIC DNA]</scope>
</reference>
<comment type="caution">
    <text evidence="4">The sequence shown here is derived from an EMBL/GenBank/DDBJ whole genome shotgun (WGS) entry which is preliminary data.</text>
</comment>
<name>A0A1G2SJQ6_9BACT</name>
<dbReference type="Proteomes" id="UP000178168">
    <property type="component" value="Unassembled WGS sequence"/>
</dbReference>
<proteinExistence type="predicted"/>
<dbReference type="SMART" id="SM00849">
    <property type="entry name" value="Lactamase_B"/>
    <property type="match status" value="1"/>
</dbReference>
<protein>
    <recommendedName>
        <fullName evidence="6">MBL fold hydrolase</fullName>
    </recommendedName>
</protein>
<dbReference type="EMBL" id="MHUZ01000034">
    <property type="protein sequence ID" value="OHA84859.1"/>
    <property type="molecule type" value="Genomic_DNA"/>
</dbReference>
<dbReference type="SMART" id="SM01027">
    <property type="entry name" value="Beta-Casp"/>
    <property type="match status" value="1"/>
</dbReference>
<gene>
    <name evidence="4" type="ORF">A2591_00855</name>
</gene>
<dbReference type="STRING" id="1802730.A2591_00855"/>
<dbReference type="AlphaFoldDB" id="A0A1G2SJQ6"/>
<dbReference type="InterPro" id="IPR001279">
    <property type="entry name" value="Metallo-B-lactamas"/>
</dbReference>
<dbReference type="InterPro" id="IPR036866">
    <property type="entry name" value="RibonucZ/Hydroxyglut_hydro"/>
</dbReference>
<dbReference type="InterPro" id="IPR011108">
    <property type="entry name" value="RMMBL"/>
</dbReference>
<dbReference type="Gene3D" id="3.60.15.10">
    <property type="entry name" value="Ribonuclease Z/Hydroxyacylglutathione hydrolase-like"/>
    <property type="match status" value="1"/>
</dbReference>